<evidence type="ECO:0000313" key="2">
    <source>
        <dbReference type="Proteomes" id="UP000037931"/>
    </source>
</evidence>
<protein>
    <submittedName>
        <fullName evidence="1">Uncharacterized protein</fullName>
    </submittedName>
</protein>
<proteinExistence type="predicted"/>
<dbReference type="OrthoDB" id="7010370at2"/>
<dbReference type="RefSeq" id="WP_054062748.1">
    <property type="nucleotide sequence ID" value="NZ_JSYZ01000007.1"/>
</dbReference>
<accession>A0A0N0E4L8</accession>
<sequence length="104" mass="11684">MYRRGPVYNAWVQQPMTEVCHNEAVENGCYLDIRVRARSNEVLELLVCVYSNDLQPVWERVETLSATEWTLADALQRGRDQAERIAGGEAGRLSCADSGQPDNA</sequence>
<dbReference type="PATRIC" id="fig|50340.43.peg.5693"/>
<dbReference type="STRING" id="50340.PF66_02322"/>
<gene>
    <name evidence="1" type="ORF">PF66_02322</name>
</gene>
<dbReference type="AlphaFoldDB" id="A0A0N0E4L8"/>
<name>A0A0N0E4L8_9PSED</name>
<reference evidence="1 2" key="1">
    <citation type="journal article" date="2015" name="PLoS ONE">
        <title>Rice-Infecting Pseudomonas Genomes Are Highly Accessorized and Harbor Multiple Putative Virulence Mechanisms to Cause Sheath Brown Rot.</title>
        <authorList>
            <person name="Quibod I.L."/>
            <person name="Grande G."/>
            <person name="Oreiro E.G."/>
            <person name="Borja F.N."/>
            <person name="Dossa G.S."/>
            <person name="Mauleon R."/>
            <person name="Cruz C.V."/>
            <person name="Oliva R."/>
        </authorList>
    </citation>
    <scope>NUCLEOTIDE SEQUENCE [LARGE SCALE GENOMIC DNA]</scope>
    <source>
        <strain evidence="1 2">IRRI 6609</strain>
    </source>
</reference>
<keyword evidence="2" id="KW-1185">Reference proteome</keyword>
<comment type="caution">
    <text evidence="1">The sequence shown here is derived from an EMBL/GenBank/DDBJ whole genome shotgun (WGS) entry which is preliminary data.</text>
</comment>
<dbReference type="EMBL" id="JSYZ01000007">
    <property type="protein sequence ID" value="KPA91439.1"/>
    <property type="molecule type" value="Genomic_DNA"/>
</dbReference>
<dbReference type="Proteomes" id="UP000037931">
    <property type="component" value="Unassembled WGS sequence"/>
</dbReference>
<evidence type="ECO:0000313" key="1">
    <source>
        <dbReference type="EMBL" id="KPA91439.1"/>
    </source>
</evidence>
<organism evidence="1 2">
    <name type="scientific">Pseudomonas asplenii</name>
    <dbReference type="NCBI Taxonomy" id="53407"/>
    <lineage>
        <taxon>Bacteria</taxon>
        <taxon>Pseudomonadati</taxon>
        <taxon>Pseudomonadota</taxon>
        <taxon>Gammaproteobacteria</taxon>
        <taxon>Pseudomonadales</taxon>
        <taxon>Pseudomonadaceae</taxon>
        <taxon>Pseudomonas</taxon>
    </lineage>
</organism>